<reference evidence="1 2" key="1">
    <citation type="journal article" date="2011" name="Curr. Microbiol.">
        <title>Luteibacter jiangsuensis sp. nov.: a methamidophos-degrading bacterium isolated from a methamidophos-manufacturing factory.</title>
        <authorList>
            <person name="Wang L."/>
            <person name="Wang G.L."/>
            <person name="Li S.P."/>
            <person name="Jiang J.D."/>
        </authorList>
    </citation>
    <scope>NUCLEOTIDE SEQUENCE [LARGE SCALE GENOMIC DNA]</scope>
    <source>
        <strain evidence="1 2">CGMCC 1.10133</strain>
    </source>
</reference>
<evidence type="ECO:0000313" key="2">
    <source>
        <dbReference type="Proteomes" id="UP001429601"/>
    </source>
</evidence>
<proteinExistence type="predicted"/>
<dbReference type="RefSeq" id="WP_167127461.1">
    <property type="nucleotide sequence ID" value="NZ_JAAQQR010000006.1"/>
</dbReference>
<accession>A0ABX0Q8H8</accession>
<organism evidence="1 2">
    <name type="scientific">Luteibacter jiangsuensis</name>
    <dbReference type="NCBI Taxonomy" id="637577"/>
    <lineage>
        <taxon>Bacteria</taxon>
        <taxon>Pseudomonadati</taxon>
        <taxon>Pseudomonadota</taxon>
        <taxon>Gammaproteobacteria</taxon>
        <taxon>Lysobacterales</taxon>
        <taxon>Rhodanobacteraceae</taxon>
        <taxon>Luteibacter</taxon>
    </lineage>
</organism>
<protein>
    <recommendedName>
        <fullName evidence="3">Lipoprotein</fullName>
    </recommendedName>
</protein>
<name>A0ABX0Q8H8_9GAMM</name>
<dbReference type="EMBL" id="JAAQQR010000006">
    <property type="protein sequence ID" value="NID05922.1"/>
    <property type="molecule type" value="Genomic_DNA"/>
</dbReference>
<keyword evidence="2" id="KW-1185">Reference proteome</keyword>
<gene>
    <name evidence="1" type="ORF">HBF26_13565</name>
</gene>
<dbReference type="Proteomes" id="UP001429601">
    <property type="component" value="Unassembled WGS sequence"/>
</dbReference>
<evidence type="ECO:0008006" key="3">
    <source>
        <dbReference type="Google" id="ProtNLM"/>
    </source>
</evidence>
<sequence>MGKKVWAVAAALVLSGCGGKAVIESDMSRVVATSPSSPWLTVEGNGGAVLTVTGLEQKAHVQVSPDVASVVQARVRTLLQPRYFTDLLINCTGLEVQVSAKADDEAAPPTANLDLAVNCRIVARGPAVAKSYRLRQSATIDPAAPHLDTAVPKLLVTASKELAEKLWADVPVPARR</sequence>
<evidence type="ECO:0000313" key="1">
    <source>
        <dbReference type="EMBL" id="NID05922.1"/>
    </source>
</evidence>
<dbReference type="PROSITE" id="PS51257">
    <property type="entry name" value="PROKAR_LIPOPROTEIN"/>
    <property type="match status" value="1"/>
</dbReference>
<comment type="caution">
    <text evidence="1">The sequence shown here is derived from an EMBL/GenBank/DDBJ whole genome shotgun (WGS) entry which is preliminary data.</text>
</comment>